<accession>A0A3S5FFV8</accession>
<dbReference type="AlphaFoldDB" id="A0A3S5FFV8"/>
<evidence type="ECO:0000313" key="1">
    <source>
        <dbReference type="EMBL" id="VEL34245.1"/>
    </source>
</evidence>
<keyword evidence="2" id="KW-1185">Reference proteome</keyword>
<protein>
    <submittedName>
        <fullName evidence="1">Uncharacterized protein</fullName>
    </submittedName>
</protein>
<gene>
    <name evidence="1" type="ORF">PXEA_LOCUS27685</name>
</gene>
<dbReference type="Proteomes" id="UP000784294">
    <property type="component" value="Unassembled WGS sequence"/>
</dbReference>
<reference evidence="1" key="1">
    <citation type="submission" date="2018-11" db="EMBL/GenBank/DDBJ databases">
        <authorList>
            <consortium name="Pathogen Informatics"/>
        </authorList>
    </citation>
    <scope>NUCLEOTIDE SEQUENCE</scope>
</reference>
<name>A0A3S5FFV8_9PLAT</name>
<proteinExistence type="predicted"/>
<evidence type="ECO:0000313" key="2">
    <source>
        <dbReference type="Proteomes" id="UP000784294"/>
    </source>
</evidence>
<organism evidence="1 2">
    <name type="scientific">Protopolystoma xenopodis</name>
    <dbReference type="NCBI Taxonomy" id="117903"/>
    <lineage>
        <taxon>Eukaryota</taxon>
        <taxon>Metazoa</taxon>
        <taxon>Spiralia</taxon>
        <taxon>Lophotrochozoa</taxon>
        <taxon>Platyhelminthes</taxon>
        <taxon>Monogenea</taxon>
        <taxon>Polyopisthocotylea</taxon>
        <taxon>Polystomatidea</taxon>
        <taxon>Polystomatidae</taxon>
        <taxon>Protopolystoma</taxon>
    </lineage>
</organism>
<dbReference type="EMBL" id="CAAALY010247271">
    <property type="protein sequence ID" value="VEL34245.1"/>
    <property type="molecule type" value="Genomic_DNA"/>
</dbReference>
<comment type="caution">
    <text evidence="1">The sequence shown here is derived from an EMBL/GenBank/DDBJ whole genome shotgun (WGS) entry which is preliminary data.</text>
</comment>
<sequence length="71" mass="7718">MVDVPIVQDPGLSFLPAPIHDSSLPEMRIPTNSDGAPVRYALAKSSQISAMDSQLDFTEHIRASLHSRNST</sequence>